<keyword evidence="1" id="KW-0732">Signal</keyword>
<dbReference type="EMBL" id="AP027041">
    <property type="protein sequence ID" value="BDU16497.1"/>
    <property type="molecule type" value="Genomic_DNA"/>
</dbReference>
<dbReference type="InterPro" id="IPR011050">
    <property type="entry name" value="Pectin_lyase_fold/virulence"/>
</dbReference>
<evidence type="ECO:0000313" key="3">
    <source>
        <dbReference type="Proteomes" id="UP001317822"/>
    </source>
</evidence>
<dbReference type="SUPFAM" id="SSF51126">
    <property type="entry name" value="Pectin lyase-like"/>
    <property type="match status" value="1"/>
</dbReference>
<proteinExistence type="predicted"/>
<protein>
    <submittedName>
        <fullName evidence="2">Right-handed parallel beta-helix repeat-containing protein</fullName>
    </submittedName>
</protein>
<accession>A0ABN6UK21</accession>
<feature type="chain" id="PRO_5045823564" evidence="1">
    <location>
        <begin position="32"/>
        <end position="470"/>
    </location>
</feature>
<name>A0ABN6UK21_9GAMM</name>
<dbReference type="InterPro" id="IPR059226">
    <property type="entry name" value="Choice_anch_Q_dom"/>
</dbReference>
<dbReference type="InterPro" id="IPR012334">
    <property type="entry name" value="Pectin_lyas_fold"/>
</dbReference>
<keyword evidence="3" id="KW-1185">Reference proteome</keyword>
<dbReference type="NCBIfam" id="NF041518">
    <property type="entry name" value="choice_anch_Q"/>
    <property type="match status" value="1"/>
</dbReference>
<organism evidence="2 3">
    <name type="scientific">Lysobacter auxotrophicus</name>
    <dbReference type="NCBI Taxonomy" id="2992573"/>
    <lineage>
        <taxon>Bacteria</taxon>
        <taxon>Pseudomonadati</taxon>
        <taxon>Pseudomonadota</taxon>
        <taxon>Gammaproteobacteria</taxon>
        <taxon>Lysobacterales</taxon>
        <taxon>Lysobacteraceae</taxon>
        <taxon>Lysobacter</taxon>
    </lineage>
</organism>
<dbReference type="RefSeq" id="WP_281781882.1">
    <property type="nucleotide sequence ID" value="NZ_AP027041.1"/>
</dbReference>
<sequence length="470" mass="48762">MNRITHSRIASLAGALVLLSGASLPFGSVHAAVRTVTNCNDAGAGSLRAVVGAAASGDVIDLRALGCSAIVLTSGSIAVPQADLTVRGRSRYALTIDGNRNDRVFLHSGTGTFRIEYVAVANGRRIADQERQISEYGGCIQSAGNVAVHQAWVRGCSARALGFIDGPRTWGGGISAEGNVAVTWSAVFDNEALEDGTGGGIYAKGYVTLYHAQIYQNTSYLGGGIMSEGGASVTYSRIYRNHAGTAGGGLYVSAISRPADLIINKSTLSNNFARDDWRGTLYGQGGGFGFGGPETGGTHLIIDSTISNNRAHSFSAGYSWAPLDIYNSTIAYNAEVTNQNGGEGEDPLRPCETRGALRADALHLESTIIARNSCVAGPVGYGLSAATGPVTGANNLIEYPLVPVPADTLSVDPRLAPLADNGGYSATHMPLADSPVLGQGSNLLDRLYDQRGPGFPRVKGAAPDIGSVER</sequence>
<feature type="signal peptide" evidence="1">
    <location>
        <begin position="1"/>
        <end position="31"/>
    </location>
</feature>
<gene>
    <name evidence="2" type="ORF">LA521A_16980</name>
</gene>
<evidence type="ECO:0000256" key="1">
    <source>
        <dbReference type="SAM" id="SignalP"/>
    </source>
</evidence>
<reference evidence="2 3" key="1">
    <citation type="journal article" date="2023" name="Int. J. Syst. Evol. Microbiol.">
        <title>Physiological and genomic analyses of cobalamin (vitamin B12)-auxotrophy of Lysobacter auxotrophicus sp. nov., a methionine-auxotrophic chitinolytic bacterium isolated from chitin-treated soil.</title>
        <authorList>
            <person name="Saito A."/>
            <person name="Dohra H."/>
            <person name="Hamada M."/>
            <person name="Moriuchi R."/>
            <person name="Kotsuchibashi Y."/>
            <person name="Mori K."/>
        </authorList>
    </citation>
    <scope>NUCLEOTIDE SEQUENCE [LARGE SCALE GENOMIC DNA]</scope>
    <source>
        <strain evidence="2 3">5-21a</strain>
    </source>
</reference>
<dbReference type="Gene3D" id="2.160.20.10">
    <property type="entry name" value="Single-stranded right-handed beta-helix, Pectin lyase-like"/>
    <property type="match status" value="1"/>
</dbReference>
<dbReference type="Proteomes" id="UP001317822">
    <property type="component" value="Chromosome"/>
</dbReference>
<evidence type="ECO:0000313" key="2">
    <source>
        <dbReference type="EMBL" id="BDU16497.1"/>
    </source>
</evidence>